<dbReference type="CDD" id="cd18793">
    <property type="entry name" value="SF2_C_SNF"/>
    <property type="match status" value="1"/>
</dbReference>
<dbReference type="InterPro" id="IPR000330">
    <property type="entry name" value="SNF2_N"/>
</dbReference>
<dbReference type="SMART" id="SM00490">
    <property type="entry name" value="HELICc"/>
    <property type="match status" value="1"/>
</dbReference>
<dbReference type="GO" id="GO:0005524">
    <property type="term" value="F:ATP binding"/>
    <property type="evidence" value="ECO:0007669"/>
    <property type="project" value="UniProtKB-KW"/>
</dbReference>
<dbReference type="PANTHER" id="PTHR45626:SF17">
    <property type="entry name" value="HELICASE-LIKE TRANSCRIPTION FACTOR"/>
    <property type="match status" value="1"/>
</dbReference>
<dbReference type="Gene3D" id="3.40.50.10810">
    <property type="entry name" value="Tandem AAA-ATPase domain"/>
    <property type="match status" value="1"/>
</dbReference>
<dbReference type="GO" id="GO:0016787">
    <property type="term" value="F:hydrolase activity"/>
    <property type="evidence" value="ECO:0007669"/>
    <property type="project" value="UniProtKB-KW"/>
</dbReference>
<dbReference type="InterPro" id="IPR049730">
    <property type="entry name" value="SNF2/RAD54-like_C"/>
</dbReference>
<evidence type="ECO:0000256" key="1">
    <source>
        <dbReference type="ARBA" id="ARBA00022741"/>
    </source>
</evidence>
<dbReference type="InterPro" id="IPR038718">
    <property type="entry name" value="SNF2-like_sf"/>
</dbReference>
<dbReference type="PROSITE" id="PS51194">
    <property type="entry name" value="HELICASE_CTER"/>
    <property type="match status" value="1"/>
</dbReference>
<evidence type="ECO:0000256" key="3">
    <source>
        <dbReference type="ARBA" id="ARBA00022806"/>
    </source>
</evidence>
<evidence type="ECO:0000259" key="6">
    <source>
        <dbReference type="PROSITE" id="PS51192"/>
    </source>
</evidence>
<proteinExistence type="predicted"/>
<dbReference type="GO" id="GO:0005634">
    <property type="term" value="C:nucleus"/>
    <property type="evidence" value="ECO:0007669"/>
    <property type="project" value="TreeGrafter"/>
</dbReference>
<dbReference type="GO" id="GO:0004386">
    <property type="term" value="F:helicase activity"/>
    <property type="evidence" value="ECO:0007669"/>
    <property type="project" value="UniProtKB-KW"/>
</dbReference>
<dbReference type="Pfam" id="PF00176">
    <property type="entry name" value="SNF2-rel_dom"/>
    <property type="match status" value="1"/>
</dbReference>
<dbReference type="Gene3D" id="3.40.50.300">
    <property type="entry name" value="P-loop containing nucleotide triphosphate hydrolases"/>
    <property type="match status" value="1"/>
</dbReference>
<feature type="domain" description="Helicase C-terminal" evidence="7">
    <location>
        <begin position="334"/>
        <end position="483"/>
    </location>
</feature>
<feature type="region of interest" description="Disordered" evidence="5">
    <location>
        <begin position="509"/>
        <end position="545"/>
    </location>
</feature>
<dbReference type="InterPro" id="IPR050628">
    <property type="entry name" value="SNF2_RAD54_helicase_TF"/>
</dbReference>
<dbReference type="GO" id="GO:0006281">
    <property type="term" value="P:DNA repair"/>
    <property type="evidence" value="ECO:0007669"/>
    <property type="project" value="TreeGrafter"/>
</dbReference>
<evidence type="ECO:0000256" key="2">
    <source>
        <dbReference type="ARBA" id="ARBA00022801"/>
    </source>
</evidence>
<keyword evidence="4" id="KW-0067">ATP-binding</keyword>
<evidence type="ECO:0000313" key="8">
    <source>
        <dbReference type="EMBL" id="KAJ9145041.1"/>
    </source>
</evidence>
<dbReference type="SUPFAM" id="SSF57850">
    <property type="entry name" value="RING/U-box"/>
    <property type="match status" value="1"/>
</dbReference>
<dbReference type="SUPFAM" id="SSF52540">
    <property type="entry name" value="P-loop containing nucleoside triphosphate hydrolases"/>
    <property type="match status" value="2"/>
</dbReference>
<dbReference type="GO" id="GO:0008094">
    <property type="term" value="F:ATP-dependent activity, acting on DNA"/>
    <property type="evidence" value="ECO:0007669"/>
    <property type="project" value="TreeGrafter"/>
</dbReference>
<evidence type="ECO:0000313" key="9">
    <source>
        <dbReference type="Proteomes" id="UP001174694"/>
    </source>
</evidence>
<protein>
    <submittedName>
        <fullName evidence="8">Uncharacterized protein</fullName>
    </submittedName>
</protein>
<evidence type="ECO:0000256" key="4">
    <source>
        <dbReference type="ARBA" id="ARBA00022840"/>
    </source>
</evidence>
<dbReference type="PROSITE" id="PS51192">
    <property type="entry name" value="HELICASE_ATP_BIND_1"/>
    <property type="match status" value="1"/>
</dbReference>
<sequence length="545" mass="62708">MDHWERQIKLHCDELSYQAYRRSGRLAREVLSAVDVVGASYHDLARPRSMKLGIPDSGYDISDFNFHRIILDECHEIKNPKSQTAQAMFSLKAKYKWCCSATPIPNGSQEMYSYMKFLGVEHSETLTDWNVFYRQRAKNGTNNLEKLLRKLMLRRTEQATFFNQPVIDVPAKNILPPVEVEFSEEEEIIYNVIKRHYRSAINEQLEANPALAKRQTVFAKVHRLRQATAHIYLAENVLRDDFDLNQIRDMLEKLHDPASRFAFLRQFRDVCQVIETSKAEAGPTAVQVNIDPQLRMLEKIKEKIEKNCPACGKEPLAEIMKTECGHIWHQACLDRKTVLDWQEAAPNDKIIIFTQWYTLARIVGRVLEDEGIGFAYLYGEMDLGQRLRTVETFKSVDTVKVLVASLKCGGQSLDLTCASRVILVDLWWNLDVENQAFARVYRLGQKKETHFARIIVKNSVDEKLMEIQKSKGKEIDQMLKEFDPTAPKMTSLELANIFGRVKELANGNFRILSDDEDESDEDQSSAEDDEDMHDTSTSCIDAKQG</sequence>
<dbReference type="InterPro" id="IPR001650">
    <property type="entry name" value="Helicase_C-like"/>
</dbReference>
<dbReference type="InterPro" id="IPR027417">
    <property type="entry name" value="P-loop_NTPase"/>
</dbReference>
<dbReference type="Proteomes" id="UP001174694">
    <property type="component" value="Unassembled WGS sequence"/>
</dbReference>
<comment type="caution">
    <text evidence="8">The sequence shown here is derived from an EMBL/GenBank/DDBJ whole genome shotgun (WGS) entry which is preliminary data.</text>
</comment>
<keyword evidence="2" id="KW-0378">Hydrolase</keyword>
<accession>A0AA38RGF1</accession>
<dbReference type="AlphaFoldDB" id="A0AA38RGF1"/>
<name>A0AA38RGF1_9PEZI</name>
<gene>
    <name evidence="8" type="ORF">NKR23_g5609</name>
</gene>
<feature type="compositionally biased region" description="Acidic residues" evidence="5">
    <location>
        <begin position="514"/>
        <end position="532"/>
    </location>
</feature>
<dbReference type="Pfam" id="PF00271">
    <property type="entry name" value="Helicase_C"/>
    <property type="match status" value="1"/>
</dbReference>
<dbReference type="InterPro" id="IPR014001">
    <property type="entry name" value="Helicase_ATP-bd"/>
</dbReference>
<organism evidence="8 9">
    <name type="scientific">Pleurostoma richardsiae</name>
    <dbReference type="NCBI Taxonomy" id="41990"/>
    <lineage>
        <taxon>Eukaryota</taxon>
        <taxon>Fungi</taxon>
        <taxon>Dikarya</taxon>
        <taxon>Ascomycota</taxon>
        <taxon>Pezizomycotina</taxon>
        <taxon>Sordariomycetes</taxon>
        <taxon>Sordariomycetidae</taxon>
        <taxon>Calosphaeriales</taxon>
        <taxon>Pleurostomataceae</taxon>
        <taxon>Pleurostoma</taxon>
    </lineage>
</organism>
<keyword evidence="3" id="KW-0347">Helicase</keyword>
<reference evidence="8" key="1">
    <citation type="submission" date="2022-07" db="EMBL/GenBank/DDBJ databases">
        <title>Fungi with potential for degradation of polypropylene.</title>
        <authorList>
            <person name="Gostincar C."/>
        </authorList>
    </citation>
    <scope>NUCLEOTIDE SEQUENCE</scope>
    <source>
        <strain evidence="8">EXF-13308</strain>
    </source>
</reference>
<feature type="domain" description="Helicase ATP-binding" evidence="6">
    <location>
        <begin position="1"/>
        <end position="121"/>
    </location>
</feature>
<keyword evidence="9" id="KW-1185">Reference proteome</keyword>
<evidence type="ECO:0000259" key="7">
    <source>
        <dbReference type="PROSITE" id="PS51194"/>
    </source>
</evidence>
<keyword evidence="1" id="KW-0547">Nucleotide-binding</keyword>
<dbReference type="EMBL" id="JANBVO010000015">
    <property type="protein sequence ID" value="KAJ9145041.1"/>
    <property type="molecule type" value="Genomic_DNA"/>
</dbReference>
<dbReference type="PANTHER" id="PTHR45626">
    <property type="entry name" value="TRANSCRIPTION TERMINATION FACTOR 2-RELATED"/>
    <property type="match status" value="1"/>
</dbReference>
<evidence type="ECO:0000256" key="5">
    <source>
        <dbReference type="SAM" id="MobiDB-lite"/>
    </source>
</evidence>